<keyword evidence="10 11" id="KW-0807">Transducer</keyword>
<sequence length="354" mass="39500">MENRVQGNQTVVEFLLLGFGHLPDLQPLLFLLFLMIYLATMAGNLLIVVLVVADRHLHTPMYFFLGNLACLEICYSSALLPRLLAGLLTGDRSVSVQGCLVQFYFFGALVGTECFLLSVMSYDRYVAICHPLRYALLMNGRFCLHLAVGSWMSGFLAMIIIILSMAQLTFCGPREIDSFFCDFIPILQLSCSDLRVTKAVAFIGSSVFSAVPFVLTLTSYMCIIATILRIPSTAGKQKAFSTCSSHLIVVSIYYGTLIVAYMQPNTDALRDLNKVFSVFYTVVTPLVNPLVYSLRNAEVKEALRKAQWKCVTLVSNEECRGPSRGHLVQPPVWRPENQGHPWQMIAQSLPKNLQ</sequence>
<dbReference type="GO" id="GO:0004930">
    <property type="term" value="F:G protein-coupled receptor activity"/>
    <property type="evidence" value="ECO:0007669"/>
    <property type="project" value="UniProtKB-KW"/>
</dbReference>
<evidence type="ECO:0000256" key="11">
    <source>
        <dbReference type="RuleBase" id="RU000688"/>
    </source>
</evidence>
<dbReference type="InterPro" id="IPR050516">
    <property type="entry name" value="Olfactory_GPCR"/>
</dbReference>
<dbReference type="InterPro" id="IPR017452">
    <property type="entry name" value="GPCR_Rhodpsn_7TM"/>
</dbReference>
<evidence type="ECO:0000256" key="4">
    <source>
        <dbReference type="ARBA" id="ARBA00022692"/>
    </source>
</evidence>
<dbReference type="KEGG" id="pss:102456478"/>
<evidence type="ECO:0000256" key="1">
    <source>
        <dbReference type="ARBA" id="ARBA00004651"/>
    </source>
</evidence>
<dbReference type="GO" id="GO:0005886">
    <property type="term" value="C:plasma membrane"/>
    <property type="evidence" value="ECO:0007669"/>
    <property type="project" value="UniProtKB-SubCell"/>
</dbReference>
<proteinExistence type="inferred from homology"/>
<feature type="transmembrane region" description="Helical" evidence="12">
    <location>
        <begin position="142"/>
        <end position="166"/>
    </location>
</feature>
<evidence type="ECO:0000256" key="9">
    <source>
        <dbReference type="ARBA" id="ARBA00023170"/>
    </source>
</evidence>
<evidence type="ECO:0000256" key="3">
    <source>
        <dbReference type="ARBA" id="ARBA00022475"/>
    </source>
</evidence>
<evidence type="ECO:0000313" key="14">
    <source>
        <dbReference type="Ensembl" id="ENSPSIP00000001382.1"/>
    </source>
</evidence>
<dbReference type="RefSeq" id="XP_014431115.1">
    <property type="nucleotide sequence ID" value="XM_014575629.2"/>
</dbReference>
<dbReference type="Ensembl" id="ENSPSIT00000001384.1">
    <property type="protein sequence ID" value="ENSPSIP00000001382.1"/>
    <property type="gene ID" value="ENSPSIG00000001387.1"/>
</dbReference>
<feature type="domain" description="G-protein coupled receptors family 1 profile" evidence="13">
    <location>
        <begin position="43"/>
        <end position="292"/>
    </location>
</feature>
<dbReference type="PRINTS" id="PR00245">
    <property type="entry name" value="OLFACTORYR"/>
</dbReference>
<dbReference type="PRINTS" id="PR00237">
    <property type="entry name" value="GPCRRHODOPSN"/>
</dbReference>
<feature type="transmembrane region" description="Helical" evidence="12">
    <location>
        <begin position="60"/>
        <end position="80"/>
    </location>
</feature>
<reference evidence="14" key="4">
    <citation type="submission" date="2025-09" db="UniProtKB">
        <authorList>
            <consortium name="Ensembl"/>
        </authorList>
    </citation>
    <scope>IDENTIFICATION</scope>
</reference>
<evidence type="ECO:0000256" key="5">
    <source>
        <dbReference type="ARBA" id="ARBA00022725"/>
    </source>
</evidence>
<feature type="transmembrane region" description="Helical" evidence="12">
    <location>
        <begin position="275"/>
        <end position="294"/>
    </location>
</feature>
<reference evidence="15" key="2">
    <citation type="journal article" date="2013" name="Nat. Genet.">
        <title>The draft genomes of soft-shell turtle and green sea turtle yield insights into the development and evolution of the turtle-specific body plan.</title>
        <authorList>
            <person name="Wang Z."/>
            <person name="Pascual-Anaya J."/>
            <person name="Zadissa A."/>
            <person name="Li W."/>
            <person name="Niimura Y."/>
            <person name="Huang Z."/>
            <person name="Li C."/>
            <person name="White S."/>
            <person name="Xiong Z."/>
            <person name="Fang D."/>
            <person name="Wang B."/>
            <person name="Ming Y."/>
            <person name="Chen Y."/>
            <person name="Zheng Y."/>
            <person name="Kuraku S."/>
            <person name="Pignatelli M."/>
            <person name="Herrero J."/>
            <person name="Beal K."/>
            <person name="Nozawa M."/>
            <person name="Li Q."/>
            <person name="Wang J."/>
            <person name="Zhang H."/>
            <person name="Yu L."/>
            <person name="Shigenobu S."/>
            <person name="Wang J."/>
            <person name="Liu J."/>
            <person name="Flicek P."/>
            <person name="Searle S."/>
            <person name="Wang J."/>
            <person name="Kuratani S."/>
            <person name="Yin Y."/>
            <person name="Aken B."/>
            <person name="Zhang G."/>
            <person name="Irie N."/>
        </authorList>
    </citation>
    <scope>NUCLEOTIDE SEQUENCE [LARGE SCALE GENOMIC DNA]</scope>
    <source>
        <strain evidence="15">Daiwa-1</strain>
    </source>
</reference>
<name>K7F022_PELSI</name>
<dbReference type="AlphaFoldDB" id="K7F022"/>
<evidence type="ECO:0000256" key="8">
    <source>
        <dbReference type="ARBA" id="ARBA00023136"/>
    </source>
</evidence>
<dbReference type="OrthoDB" id="5967130at2759"/>
<dbReference type="FunFam" id="1.10.1220.70:FF:000001">
    <property type="entry name" value="Olfactory receptor"/>
    <property type="match status" value="1"/>
</dbReference>
<keyword evidence="12" id="KW-0716">Sensory transduction</keyword>
<reference evidence="15" key="1">
    <citation type="submission" date="2011-10" db="EMBL/GenBank/DDBJ databases">
        <authorList>
            <consortium name="Soft-shell Turtle Genome Consortium"/>
        </authorList>
    </citation>
    <scope>NUCLEOTIDE SEQUENCE [LARGE SCALE GENOMIC DNA]</scope>
    <source>
        <strain evidence="15">Daiwa-1</strain>
    </source>
</reference>
<reference evidence="14" key="3">
    <citation type="submission" date="2025-08" db="UniProtKB">
        <authorList>
            <consortium name="Ensembl"/>
        </authorList>
    </citation>
    <scope>IDENTIFICATION</scope>
</reference>
<comment type="similarity">
    <text evidence="2 11">Belongs to the G-protein coupled receptor 1 family.</text>
</comment>
<dbReference type="GO" id="GO:0004984">
    <property type="term" value="F:olfactory receptor activity"/>
    <property type="evidence" value="ECO:0007669"/>
    <property type="project" value="InterPro"/>
</dbReference>
<keyword evidence="3 12" id="KW-1003">Cell membrane</keyword>
<dbReference type="GeneID" id="102456478"/>
<dbReference type="PROSITE" id="PS50262">
    <property type="entry name" value="G_PROTEIN_RECEP_F1_2"/>
    <property type="match status" value="1"/>
</dbReference>
<dbReference type="HOGENOM" id="CLU_012526_1_2_1"/>
<dbReference type="eggNOG" id="ENOG502SKM8">
    <property type="taxonomic scope" value="Eukaryota"/>
</dbReference>
<keyword evidence="15" id="KW-1185">Reference proteome</keyword>
<keyword evidence="7 11" id="KW-0297">G-protein coupled receptor</keyword>
<keyword evidence="5 12" id="KW-0552">Olfaction</keyword>
<organism evidence="14 15">
    <name type="scientific">Pelodiscus sinensis</name>
    <name type="common">Chinese softshell turtle</name>
    <name type="synonym">Trionyx sinensis</name>
    <dbReference type="NCBI Taxonomy" id="13735"/>
    <lineage>
        <taxon>Eukaryota</taxon>
        <taxon>Metazoa</taxon>
        <taxon>Chordata</taxon>
        <taxon>Craniata</taxon>
        <taxon>Vertebrata</taxon>
        <taxon>Euteleostomi</taxon>
        <taxon>Archelosauria</taxon>
        <taxon>Testudinata</taxon>
        <taxon>Testudines</taxon>
        <taxon>Cryptodira</taxon>
        <taxon>Trionychia</taxon>
        <taxon>Trionychidae</taxon>
        <taxon>Pelodiscus</taxon>
    </lineage>
</organism>
<dbReference type="GeneTree" id="ENSGT01150000286948"/>
<evidence type="ECO:0000256" key="6">
    <source>
        <dbReference type="ARBA" id="ARBA00022989"/>
    </source>
</evidence>
<feature type="transmembrane region" description="Helical" evidence="12">
    <location>
        <begin position="199"/>
        <end position="228"/>
    </location>
</feature>
<evidence type="ECO:0000259" key="13">
    <source>
        <dbReference type="PROSITE" id="PS50262"/>
    </source>
</evidence>
<keyword evidence="9 11" id="KW-0675">Receptor</keyword>
<keyword evidence="4 11" id="KW-0812">Transmembrane</keyword>
<dbReference type="PROSITE" id="PS00237">
    <property type="entry name" value="G_PROTEIN_RECEP_F1_1"/>
    <property type="match status" value="1"/>
</dbReference>
<protein>
    <recommendedName>
        <fullName evidence="12">Olfactory receptor</fullName>
    </recommendedName>
</protein>
<dbReference type="PANTHER" id="PTHR26452">
    <property type="entry name" value="OLFACTORY RECEPTOR"/>
    <property type="match status" value="1"/>
</dbReference>
<keyword evidence="8 12" id="KW-0472">Membrane</keyword>
<dbReference type="InterPro" id="IPR000276">
    <property type="entry name" value="GPCR_Rhodpsn"/>
</dbReference>
<feature type="transmembrane region" description="Helical" evidence="12">
    <location>
        <begin position="100"/>
        <end position="122"/>
    </location>
</feature>
<feature type="transmembrane region" description="Helical" evidence="12">
    <location>
        <begin position="240"/>
        <end position="263"/>
    </location>
</feature>
<evidence type="ECO:0000256" key="10">
    <source>
        <dbReference type="ARBA" id="ARBA00023224"/>
    </source>
</evidence>
<evidence type="ECO:0000256" key="7">
    <source>
        <dbReference type="ARBA" id="ARBA00023040"/>
    </source>
</evidence>
<evidence type="ECO:0000256" key="12">
    <source>
        <dbReference type="RuleBase" id="RU363047"/>
    </source>
</evidence>
<dbReference type="EMBL" id="AGCU01115158">
    <property type="status" value="NOT_ANNOTATED_CDS"/>
    <property type="molecule type" value="Genomic_DNA"/>
</dbReference>
<accession>K7F022</accession>
<feature type="transmembrane region" description="Helical" evidence="12">
    <location>
        <begin position="28"/>
        <end position="53"/>
    </location>
</feature>
<comment type="subcellular location">
    <subcellularLocation>
        <location evidence="1 12">Cell membrane</location>
        <topology evidence="1 12">Multi-pass membrane protein</topology>
    </subcellularLocation>
</comment>
<dbReference type="Pfam" id="PF13853">
    <property type="entry name" value="7tm_4"/>
    <property type="match status" value="1"/>
</dbReference>
<dbReference type="CDD" id="cd15911">
    <property type="entry name" value="7tmA_OR11A-like"/>
    <property type="match status" value="1"/>
</dbReference>
<evidence type="ECO:0000256" key="2">
    <source>
        <dbReference type="ARBA" id="ARBA00010663"/>
    </source>
</evidence>
<dbReference type="Gene3D" id="1.20.1070.10">
    <property type="entry name" value="Rhodopsin 7-helix transmembrane proteins"/>
    <property type="match status" value="1"/>
</dbReference>
<evidence type="ECO:0000313" key="15">
    <source>
        <dbReference type="Proteomes" id="UP000007267"/>
    </source>
</evidence>
<dbReference type="SUPFAM" id="SSF81321">
    <property type="entry name" value="Family A G protein-coupled receptor-like"/>
    <property type="match status" value="1"/>
</dbReference>
<dbReference type="FunFam" id="1.20.1070.10:FF:000015">
    <property type="entry name" value="Olfactory receptor"/>
    <property type="match status" value="1"/>
</dbReference>
<dbReference type="InterPro" id="IPR000725">
    <property type="entry name" value="Olfact_rcpt"/>
</dbReference>
<dbReference type="OMA" id="WTNGFIG"/>
<keyword evidence="6 12" id="KW-1133">Transmembrane helix</keyword>
<dbReference type="Proteomes" id="UP000007267">
    <property type="component" value="Unassembled WGS sequence"/>
</dbReference>